<feature type="compositionally biased region" description="Acidic residues" evidence="1">
    <location>
        <begin position="79"/>
        <end position="112"/>
    </location>
</feature>
<feature type="region of interest" description="Disordered" evidence="1">
    <location>
        <begin position="43"/>
        <end position="112"/>
    </location>
</feature>
<evidence type="ECO:0000313" key="4">
    <source>
        <dbReference type="Proteomes" id="UP001209570"/>
    </source>
</evidence>
<protein>
    <submittedName>
        <fullName evidence="3">Uncharacterized protein</fullName>
    </submittedName>
</protein>
<sequence length="249" mass="28278">MLQVALPALRATPRRPPKKTLGDDDGDALAPLVLDTCVVAPVALVEEEEEEEERRDASVVAAEAEAADEQEQSPLRWETEDEDDDANDSDYREEDDDEDEDDEDDEDDDDEDAYRRSLEMELDEDADEVSDVYLKRMLEARDRVEGEDAAWVERYIQAQREWKEKHGSSIDEIDLDLRLARAKPPMDEAPERVPSLLQDAWLGRVSRCLPASLRQQPIELLVSTAAVGLFVALALGIQFYVAFRAPRYE</sequence>
<evidence type="ECO:0000256" key="2">
    <source>
        <dbReference type="SAM" id="Phobius"/>
    </source>
</evidence>
<dbReference type="EMBL" id="JAKCXM010000120">
    <property type="protein sequence ID" value="KAJ0401732.1"/>
    <property type="molecule type" value="Genomic_DNA"/>
</dbReference>
<feature type="region of interest" description="Disordered" evidence="1">
    <location>
        <begin position="1"/>
        <end position="28"/>
    </location>
</feature>
<comment type="caution">
    <text evidence="3">The sequence shown here is derived from an EMBL/GenBank/DDBJ whole genome shotgun (WGS) entry which is preliminary data.</text>
</comment>
<dbReference type="Proteomes" id="UP001209570">
    <property type="component" value="Unassembled WGS sequence"/>
</dbReference>
<keyword evidence="2" id="KW-0812">Transmembrane</keyword>
<evidence type="ECO:0000256" key="1">
    <source>
        <dbReference type="SAM" id="MobiDB-lite"/>
    </source>
</evidence>
<feature type="transmembrane region" description="Helical" evidence="2">
    <location>
        <begin position="220"/>
        <end position="243"/>
    </location>
</feature>
<keyword evidence="4" id="KW-1185">Reference proteome</keyword>
<gene>
    <name evidence="3" type="ORF">P43SY_003053</name>
</gene>
<accession>A0AAD5MBJ1</accession>
<evidence type="ECO:0000313" key="3">
    <source>
        <dbReference type="EMBL" id="KAJ0401732.1"/>
    </source>
</evidence>
<feature type="compositionally biased region" description="Low complexity" evidence="1">
    <location>
        <begin position="1"/>
        <end position="11"/>
    </location>
</feature>
<reference evidence="3" key="1">
    <citation type="submission" date="2021-12" db="EMBL/GenBank/DDBJ databases">
        <title>Prjna785345.</title>
        <authorList>
            <person name="Rujirawat T."/>
            <person name="Krajaejun T."/>
        </authorList>
    </citation>
    <scope>NUCLEOTIDE SEQUENCE</scope>
    <source>
        <strain evidence="3">Pi057C3</strain>
    </source>
</reference>
<keyword evidence="2" id="KW-1133">Transmembrane helix</keyword>
<proteinExistence type="predicted"/>
<keyword evidence="2" id="KW-0472">Membrane</keyword>
<dbReference type="AlphaFoldDB" id="A0AAD5MBJ1"/>
<organism evidence="3 4">
    <name type="scientific">Pythium insidiosum</name>
    <name type="common">Pythiosis disease agent</name>
    <dbReference type="NCBI Taxonomy" id="114742"/>
    <lineage>
        <taxon>Eukaryota</taxon>
        <taxon>Sar</taxon>
        <taxon>Stramenopiles</taxon>
        <taxon>Oomycota</taxon>
        <taxon>Peronosporomycetes</taxon>
        <taxon>Pythiales</taxon>
        <taxon>Pythiaceae</taxon>
        <taxon>Pythium</taxon>
    </lineage>
</organism>
<name>A0AAD5MBJ1_PYTIN</name>